<protein>
    <submittedName>
        <fullName evidence="1">Uncharacterized protein</fullName>
    </submittedName>
</protein>
<dbReference type="Proteomes" id="UP000233769">
    <property type="component" value="Chromosome tk0001"/>
</dbReference>
<name>A0A2N9AZJ1_METEX</name>
<gene>
    <name evidence="1" type="ORF">TK0001_6170</name>
</gene>
<proteinExistence type="predicted"/>
<sequence length="48" mass="5359">MQRTAAMSFAITNSLAGLGRQRTPFYIDLGRRTCTSNYVFERNTLAGT</sequence>
<evidence type="ECO:0000313" key="2">
    <source>
        <dbReference type="Proteomes" id="UP000233769"/>
    </source>
</evidence>
<dbReference type="EMBL" id="LT962688">
    <property type="protein sequence ID" value="SOR32729.1"/>
    <property type="molecule type" value="Genomic_DNA"/>
</dbReference>
<evidence type="ECO:0000313" key="1">
    <source>
        <dbReference type="EMBL" id="SOR32729.1"/>
    </source>
</evidence>
<dbReference type="AlphaFoldDB" id="A0A2N9AZJ1"/>
<accession>A0A2N9AZJ1</accession>
<reference evidence="2" key="1">
    <citation type="submission" date="2017-10" db="EMBL/GenBank/DDBJ databases">
        <authorList>
            <person name="Regsiter A."/>
            <person name="William W."/>
        </authorList>
    </citation>
    <scope>NUCLEOTIDE SEQUENCE [LARGE SCALE GENOMIC DNA]</scope>
</reference>
<organism evidence="1 2">
    <name type="scientific">Methylorubrum extorquens</name>
    <name type="common">Methylobacterium dichloromethanicum</name>
    <name type="synonym">Methylobacterium extorquens</name>
    <dbReference type="NCBI Taxonomy" id="408"/>
    <lineage>
        <taxon>Bacteria</taxon>
        <taxon>Pseudomonadati</taxon>
        <taxon>Pseudomonadota</taxon>
        <taxon>Alphaproteobacteria</taxon>
        <taxon>Hyphomicrobiales</taxon>
        <taxon>Methylobacteriaceae</taxon>
        <taxon>Methylorubrum</taxon>
    </lineage>
</organism>